<dbReference type="Proteomes" id="UP000198575">
    <property type="component" value="Unassembled WGS sequence"/>
</dbReference>
<dbReference type="EMBL" id="FOVF01000013">
    <property type="protein sequence ID" value="SFN30954.1"/>
    <property type="molecule type" value="Genomic_DNA"/>
</dbReference>
<sequence>MKQLSGAKLSDSLGRSHKLSLDTFPIPAGSQ</sequence>
<gene>
    <name evidence="1" type="ORF">SAMN05216289_11350</name>
</gene>
<accession>A0A1I4XYP8</accession>
<evidence type="ECO:0000313" key="2">
    <source>
        <dbReference type="Proteomes" id="UP000198575"/>
    </source>
</evidence>
<organism evidence="1 2">
    <name type="scientific">Dokdonella immobilis</name>
    <dbReference type="NCBI Taxonomy" id="578942"/>
    <lineage>
        <taxon>Bacteria</taxon>
        <taxon>Pseudomonadati</taxon>
        <taxon>Pseudomonadota</taxon>
        <taxon>Gammaproteobacteria</taxon>
        <taxon>Lysobacterales</taxon>
        <taxon>Rhodanobacteraceae</taxon>
        <taxon>Dokdonella</taxon>
    </lineage>
</organism>
<reference evidence="1 2" key="1">
    <citation type="submission" date="2016-10" db="EMBL/GenBank/DDBJ databases">
        <authorList>
            <person name="de Groot N.N."/>
        </authorList>
    </citation>
    <scope>NUCLEOTIDE SEQUENCE [LARGE SCALE GENOMIC DNA]</scope>
    <source>
        <strain evidence="1 2">CGMCC 1.7659</strain>
    </source>
</reference>
<proteinExistence type="predicted"/>
<keyword evidence="2" id="KW-1185">Reference proteome</keyword>
<name>A0A1I4XYP8_9GAMM</name>
<protein>
    <submittedName>
        <fullName evidence="1">Uncharacterized protein</fullName>
    </submittedName>
</protein>
<dbReference type="AlphaFoldDB" id="A0A1I4XYP8"/>
<evidence type="ECO:0000313" key="1">
    <source>
        <dbReference type="EMBL" id="SFN30954.1"/>
    </source>
</evidence>